<feature type="transmembrane region" description="Helical" evidence="1">
    <location>
        <begin position="89"/>
        <end position="107"/>
    </location>
</feature>
<name>A0ABX1FN41_9PSEU</name>
<organism evidence="2 3">
    <name type="scientific">Lentzea indica</name>
    <dbReference type="NCBI Taxonomy" id="2604800"/>
    <lineage>
        <taxon>Bacteria</taxon>
        <taxon>Bacillati</taxon>
        <taxon>Actinomycetota</taxon>
        <taxon>Actinomycetes</taxon>
        <taxon>Pseudonocardiales</taxon>
        <taxon>Pseudonocardiaceae</taxon>
        <taxon>Lentzea</taxon>
    </lineage>
</organism>
<comment type="caution">
    <text evidence="2">The sequence shown here is derived from an EMBL/GenBank/DDBJ whole genome shotgun (WGS) entry which is preliminary data.</text>
</comment>
<evidence type="ECO:0000256" key="1">
    <source>
        <dbReference type="SAM" id="Phobius"/>
    </source>
</evidence>
<sequence length="221" mass="25056">MTAEEDSRLLTTIERRVGKLSSQLDALEFEYRQAGQNLNTTAAQDVKAIREAREEAERITTILRGTELFGRYAQDADHHFRVANRWRTSAVLVLMSMPLIAVLLSTVAALGNVTAAIALAPMLALFVYASVESHNHRRREFDRRRISLRVSAIEAFTKQRRENGKPGDRKTAEDLMDDFVRKHFIEPDLDSNDMSYVGPRFSLVTVLSRNNKEPDAKPKAQ</sequence>
<protein>
    <submittedName>
        <fullName evidence="2">Uncharacterized protein</fullName>
    </submittedName>
</protein>
<feature type="transmembrane region" description="Helical" evidence="1">
    <location>
        <begin position="113"/>
        <end position="131"/>
    </location>
</feature>
<dbReference type="Proteomes" id="UP001515943">
    <property type="component" value="Unassembled WGS sequence"/>
</dbReference>
<keyword evidence="1" id="KW-0472">Membrane</keyword>
<dbReference type="EMBL" id="VSRL01000119">
    <property type="protein sequence ID" value="NKE60362.1"/>
    <property type="molecule type" value="Genomic_DNA"/>
</dbReference>
<accession>A0ABX1FN41</accession>
<keyword evidence="3" id="KW-1185">Reference proteome</keyword>
<reference evidence="2 3" key="1">
    <citation type="submission" date="2019-08" db="EMBL/GenBank/DDBJ databases">
        <title>Lentzea from Indian Himalayas.</title>
        <authorList>
            <person name="Mandal S."/>
            <person name="Mallick Gupta A."/>
            <person name="Maiti P.K."/>
            <person name="Sarkar J."/>
            <person name="Mandal S."/>
        </authorList>
    </citation>
    <scope>NUCLEOTIDE SEQUENCE [LARGE SCALE GENOMIC DNA]</scope>
    <source>
        <strain evidence="2 3">PSKA42</strain>
    </source>
</reference>
<proteinExistence type="predicted"/>
<dbReference type="RefSeq" id="WP_167977015.1">
    <property type="nucleotide sequence ID" value="NZ_VSRL01000119.1"/>
</dbReference>
<evidence type="ECO:0000313" key="2">
    <source>
        <dbReference type="EMBL" id="NKE60362.1"/>
    </source>
</evidence>
<keyword evidence="1" id="KW-1133">Transmembrane helix</keyword>
<evidence type="ECO:0000313" key="3">
    <source>
        <dbReference type="Proteomes" id="UP001515943"/>
    </source>
</evidence>
<gene>
    <name evidence="2" type="ORF">FXN61_27635</name>
</gene>
<keyword evidence="1" id="KW-0812">Transmembrane</keyword>